<gene>
    <name evidence="3" type="ORF">M9Y10_018922</name>
</gene>
<comment type="similarity">
    <text evidence="1">Belongs to the HEM-1/HEM-2 family.</text>
</comment>
<evidence type="ECO:0000256" key="1">
    <source>
        <dbReference type="ARBA" id="ARBA00037947"/>
    </source>
</evidence>
<evidence type="ECO:0000313" key="3">
    <source>
        <dbReference type="EMBL" id="KAK8847884.1"/>
    </source>
</evidence>
<evidence type="ECO:0008006" key="5">
    <source>
        <dbReference type="Google" id="ProtNLM"/>
    </source>
</evidence>
<protein>
    <recommendedName>
        <fullName evidence="5">RGS domain-containing protein</fullName>
    </recommendedName>
</protein>
<dbReference type="Proteomes" id="UP001470230">
    <property type="component" value="Unassembled WGS sequence"/>
</dbReference>
<dbReference type="InterPro" id="IPR019137">
    <property type="entry name" value="Nck-associated_protein-1"/>
</dbReference>
<reference evidence="3 4" key="1">
    <citation type="submission" date="2024-04" db="EMBL/GenBank/DDBJ databases">
        <title>Tritrichomonas musculus Genome.</title>
        <authorList>
            <person name="Alves-Ferreira E."/>
            <person name="Grigg M."/>
            <person name="Lorenzi H."/>
            <person name="Galac M."/>
        </authorList>
    </citation>
    <scope>NUCLEOTIDE SEQUENCE [LARGE SCALE GENOMIC DNA]</scope>
    <source>
        <strain evidence="3 4">EAF2021</strain>
    </source>
</reference>
<name>A0ABR2HJC7_9EUKA</name>
<sequence>MTASGRVEELEALYNHIDYLNSRLDMFDSMTGASSYVYKEFHSTQGEKIKKAIDQYLTTKDAPTKKGATLNLSGHQQFINKLATYKFYIYAQALKYMYQFCFLTKHELKNLCERVKDFDLRWNQYITIRCCQLYVQYCKTILFIKAHPISKYIILVSSYFPKEFQIYEKVCDSTMMSKTSSFIISCSQNPLSFIHTDVEFLSSPLARLAGTVGAFIARLFGTFPLIDFNQFSIFDSPTSQTQSTLMNDEFIILSHLSLMKETLFFFLFAFFEKTNTNQCFELVVESLLTESPKISLSKIFMVPINDFLSYSQNGYIPDRLLMMAEEMSINKFTTSHKQRMMHVTFLIQDILGIVKFRLGMLPHLINNIVAVCGMAFYELDQYFMFNNLRCAEAIELLSVTLELADLIRKNQEDIKRFFIYNLSTVDNQFLKQQLSPDAFKNLTDKQYEYEIVMLLNSLSDSLDAINIVDYDNGVRYDFTAFEITYGRYLRVFNDLKCRVRLTFLEPIFEHLTTIRFHMELARNPLETFLYYCPLHSLWRHTIPIVSGNVFDGTINDNTWTRHINDPNIPIIHSASLLQIFTFFSHDFKCLRQMPDVVSNMKIVFSIIRQKLFEKVQKIISQNLDPSSQVVRVGLQSRDYSKVKKFYTGEFTAFTAHKFSKGMKEAQYKAVTLTNQVKMFSQSIPKSIMLFEDSPDQTALYFAKTLMQSLSGSLFPMKIPDPSLMDRSFTAASEYLWPIWAILRAPFPFQMFLCRHLNSFPLETSNKIQEQLKYFTGEVPYVAKPKEKQENNSNQQQNDPNPMNFLSLKKTELITGIEHKYDAFIDHKYENMIYLSSLKGFWKKGSAVLSRQVSSPSQPSSPSKQQIQEQQQQQANQAQQSAQRQSVDFNGSYANLALQIKTIEESKSSFYTKDSFVYIVKNLGLHAALRIDRIFIHKIASLLNDIYNAFLTSFSRFELNNWFTDFTLHGKMPSDESIKKILSSVDFNGLCKKVVLLGSCVTMRANLLDVIKMVVNDTIPGFQEILLSSLPDSLEMSPIQALVAEAILGSDSPGSNVFFHKFFEGPFKIVAYPNISHFFFFLALLLTNKIWDNCIYLPEFDSITENLHLFPVAVKTFIQLHTIFFTKEDVTIREIKNGSNIFISALAQIAENRSSKKQRKASTAFTILADMYPRIVGIEYERIEKVFPNRKINFAYSPEL</sequence>
<dbReference type="PANTHER" id="PTHR12093:SF10">
    <property type="entry name" value="MEMBRANE-ASSOCIATED PROTEIN HEM"/>
    <property type="match status" value="1"/>
</dbReference>
<evidence type="ECO:0000256" key="2">
    <source>
        <dbReference type="SAM" id="MobiDB-lite"/>
    </source>
</evidence>
<accession>A0ABR2HJC7</accession>
<proteinExistence type="inferred from homology"/>
<dbReference type="EMBL" id="JAPFFF010000027">
    <property type="protein sequence ID" value="KAK8847884.1"/>
    <property type="molecule type" value="Genomic_DNA"/>
</dbReference>
<dbReference type="PANTHER" id="PTHR12093">
    <property type="entry name" value="NCK-ASSOCIATED PROTEIN 1"/>
    <property type="match status" value="1"/>
</dbReference>
<organism evidence="3 4">
    <name type="scientific">Tritrichomonas musculus</name>
    <dbReference type="NCBI Taxonomy" id="1915356"/>
    <lineage>
        <taxon>Eukaryota</taxon>
        <taxon>Metamonada</taxon>
        <taxon>Parabasalia</taxon>
        <taxon>Tritrichomonadida</taxon>
        <taxon>Tritrichomonadidae</taxon>
        <taxon>Tritrichomonas</taxon>
    </lineage>
</organism>
<keyword evidence="4" id="KW-1185">Reference proteome</keyword>
<feature type="region of interest" description="Disordered" evidence="2">
    <location>
        <begin position="851"/>
        <end position="883"/>
    </location>
</feature>
<evidence type="ECO:0000313" key="4">
    <source>
        <dbReference type="Proteomes" id="UP001470230"/>
    </source>
</evidence>
<comment type="caution">
    <text evidence="3">The sequence shown here is derived from an EMBL/GenBank/DDBJ whole genome shotgun (WGS) entry which is preliminary data.</text>
</comment>